<dbReference type="InterPro" id="IPR009022">
    <property type="entry name" value="EFG_III"/>
</dbReference>
<dbReference type="InterPro" id="IPR005225">
    <property type="entry name" value="Small_GTP-bd"/>
</dbReference>
<keyword evidence="2" id="KW-0342">GTP-binding</keyword>
<dbReference type="Gene3D" id="3.30.70.870">
    <property type="entry name" value="Elongation Factor G (Translational Gtpase), domain 3"/>
    <property type="match status" value="1"/>
</dbReference>
<accession>A0ABT2ESE7</accession>
<dbReference type="CDD" id="cd04088">
    <property type="entry name" value="EFG_mtEFG_II"/>
    <property type="match status" value="1"/>
</dbReference>
<dbReference type="NCBIfam" id="NF009381">
    <property type="entry name" value="PRK12740.1-5"/>
    <property type="match status" value="1"/>
</dbReference>
<dbReference type="InterPro" id="IPR027417">
    <property type="entry name" value="P-loop_NTPase"/>
</dbReference>
<dbReference type="PANTHER" id="PTHR43261:SF7">
    <property type="entry name" value="ELONGATION FACTOR G-LIKE PROTEIN"/>
    <property type="match status" value="1"/>
</dbReference>
<dbReference type="SUPFAM" id="SSF54211">
    <property type="entry name" value="Ribosomal protein S5 domain 2-like"/>
    <property type="match status" value="1"/>
</dbReference>
<dbReference type="RefSeq" id="WP_259101076.1">
    <property type="nucleotide sequence ID" value="NZ_CP130454.1"/>
</dbReference>
<dbReference type="Gene3D" id="3.30.70.240">
    <property type="match status" value="1"/>
</dbReference>
<dbReference type="SMART" id="SM00889">
    <property type="entry name" value="EFG_IV"/>
    <property type="match status" value="1"/>
</dbReference>
<keyword evidence="5" id="KW-1185">Reference proteome</keyword>
<comment type="caution">
    <text evidence="4">The sequence shown here is derived from an EMBL/GenBank/DDBJ whole genome shotgun (WGS) entry which is preliminary data.</text>
</comment>
<dbReference type="CDD" id="cd03713">
    <property type="entry name" value="EFG_mtEFG_C"/>
    <property type="match status" value="1"/>
</dbReference>
<sequence>MRSKEAIRMMALTPTQIRNVAILGGPGAGKTSLADTFLWLAGAVSRRGSVDQGNSVFDYEEEAKSRHHSVSLSFGHCTWNGHWVNIVDTPGLLDFFGDAYAAVRVVEGAILVIDATVGVEAQVERSFRLIRRHNLPCIAFINKVEDERASFEKVLTEIESNLQVRPIPLWIPDQGSGAKAVVNVLTGALDNGEQIIPESNVAVAEDLKERIVEAVAETSDELLEKYLSEGTLSDEEINLGLKQVVTSSSQNLLLFSGSANKGMGVRALLDAIVNLFPSPLEITVPVQNDGKEGSLKPDPNGPGVAFVFKLYADPYVGRVTVFRVFSGTIKSDSTVVNVTTGRKERIGQLMVAQGKTYEPIGEAPAGAIALVGKLESTRIGHTLCSEGISLQIPPIEFPQGYMELAVYPKTQGDEEKILSSIQRLAEEDGVFRWYRHPETGETIIVGMGDQHLDVIVEKMKRKFGAEVITKLPKIPYKETIRKPGEGEGRYIKQTGGRGQYGVARIRVEPLERGAGFEFVNQITGGVIPSKFIPSVEKGVREAMQKGVLAGYPMVDLRVILYDGKHHEVDSSDFAFQMAGLLALRNAAEKCDPYLLEPIMKLEVIVPEEFVGDVIGDLNGKRGHVLGIEPEDGMRKITALVPLAEIQRYAADLRSITRGRGTYRVEFSHYEEVPSHLAAQIIAQAKAEQEKEKER</sequence>
<dbReference type="SUPFAM" id="SSF54980">
    <property type="entry name" value="EF-G C-terminal domain-like"/>
    <property type="match status" value="2"/>
</dbReference>
<dbReference type="InterPro" id="IPR005517">
    <property type="entry name" value="Transl_elong_EFG/EF2_IV"/>
</dbReference>
<keyword evidence="4" id="KW-0251">Elongation factor</keyword>
<evidence type="ECO:0000313" key="4">
    <source>
        <dbReference type="EMBL" id="MCS3920852.1"/>
    </source>
</evidence>
<dbReference type="Proteomes" id="UP001204798">
    <property type="component" value="Unassembled WGS sequence"/>
</dbReference>
<reference evidence="4 5" key="1">
    <citation type="submission" date="2022-08" db="EMBL/GenBank/DDBJ databases">
        <title>Bacterial and archaeal communities from various locations to study Microbial Dark Matter (Phase II).</title>
        <authorList>
            <person name="Stepanauskas R."/>
        </authorList>
    </citation>
    <scope>NUCLEOTIDE SEQUENCE [LARGE SCALE GENOMIC DNA]</scope>
    <source>
        <strain evidence="4 5">PD1</strain>
    </source>
</reference>
<protein>
    <submittedName>
        <fullName evidence="4">Elongation factor G</fullName>
    </submittedName>
</protein>
<dbReference type="Gene3D" id="3.40.50.300">
    <property type="entry name" value="P-loop containing nucleotide triphosphate hydrolases"/>
    <property type="match status" value="1"/>
</dbReference>
<dbReference type="InterPro" id="IPR035647">
    <property type="entry name" value="EFG_III/V"/>
</dbReference>
<dbReference type="Gene3D" id="2.40.30.10">
    <property type="entry name" value="Translation factors"/>
    <property type="match status" value="1"/>
</dbReference>
<dbReference type="GO" id="GO:0003746">
    <property type="term" value="F:translation elongation factor activity"/>
    <property type="evidence" value="ECO:0007669"/>
    <property type="project" value="UniProtKB-KW"/>
</dbReference>
<dbReference type="Pfam" id="PF03764">
    <property type="entry name" value="EFG_IV"/>
    <property type="match status" value="1"/>
</dbReference>
<dbReference type="PRINTS" id="PR00315">
    <property type="entry name" value="ELONGATNFCT"/>
</dbReference>
<keyword evidence="1" id="KW-0547">Nucleotide-binding</keyword>
<dbReference type="PANTHER" id="PTHR43261">
    <property type="entry name" value="TRANSLATION ELONGATION FACTOR G-RELATED"/>
    <property type="match status" value="1"/>
</dbReference>
<dbReference type="InterPro" id="IPR000795">
    <property type="entry name" value="T_Tr_GTP-bd_dom"/>
</dbReference>
<dbReference type="NCBIfam" id="TIGR00231">
    <property type="entry name" value="small_GTP"/>
    <property type="match status" value="1"/>
</dbReference>
<evidence type="ECO:0000256" key="1">
    <source>
        <dbReference type="ARBA" id="ARBA00022741"/>
    </source>
</evidence>
<dbReference type="Pfam" id="PF14492">
    <property type="entry name" value="EFG_III"/>
    <property type="match status" value="1"/>
</dbReference>
<dbReference type="EMBL" id="JANUCP010000007">
    <property type="protein sequence ID" value="MCS3920852.1"/>
    <property type="molecule type" value="Genomic_DNA"/>
</dbReference>
<organism evidence="4 5">
    <name type="scientific">Candidatus Fervidibacter sacchari</name>
    <dbReference type="NCBI Taxonomy" id="1448929"/>
    <lineage>
        <taxon>Bacteria</taxon>
        <taxon>Candidatus Fervidibacterota</taxon>
        <taxon>Candidatus Fervidibacter</taxon>
    </lineage>
</organism>
<dbReference type="InterPro" id="IPR000640">
    <property type="entry name" value="EFG_V-like"/>
</dbReference>
<feature type="domain" description="Tr-type G" evidence="3">
    <location>
        <begin position="15"/>
        <end position="280"/>
    </location>
</feature>
<dbReference type="CDD" id="cd16262">
    <property type="entry name" value="EFG_III"/>
    <property type="match status" value="1"/>
</dbReference>
<gene>
    <name evidence="4" type="ORF">M2350_003289</name>
</gene>
<evidence type="ECO:0000313" key="5">
    <source>
        <dbReference type="Proteomes" id="UP001204798"/>
    </source>
</evidence>
<dbReference type="PROSITE" id="PS51722">
    <property type="entry name" value="G_TR_2"/>
    <property type="match status" value="1"/>
</dbReference>
<dbReference type="SMART" id="SM00838">
    <property type="entry name" value="EFG_C"/>
    <property type="match status" value="1"/>
</dbReference>
<dbReference type="Gene3D" id="3.30.230.10">
    <property type="match status" value="1"/>
</dbReference>
<dbReference type="SUPFAM" id="SSF50447">
    <property type="entry name" value="Translation proteins"/>
    <property type="match status" value="1"/>
</dbReference>
<dbReference type="SUPFAM" id="SSF52540">
    <property type="entry name" value="P-loop containing nucleoside triphosphate hydrolases"/>
    <property type="match status" value="1"/>
</dbReference>
<dbReference type="InterPro" id="IPR047872">
    <property type="entry name" value="EFG_IV"/>
</dbReference>
<dbReference type="InterPro" id="IPR009000">
    <property type="entry name" value="Transl_B-barrel_sf"/>
</dbReference>
<dbReference type="Pfam" id="PF00009">
    <property type="entry name" value="GTP_EFTU"/>
    <property type="match status" value="1"/>
</dbReference>
<name>A0ABT2ESE7_9BACT</name>
<keyword evidence="4" id="KW-0648">Protein biosynthesis</keyword>
<dbReference type="InterPro" id="IPR020568">
    <property type="entry name" value="Ribosomal_Su5_D2-typ_SF"/>
</dbReference>
<evidence type="ECO:0000259" key="3">
    <source>
        <dbReference type="PROSITE" id="PS51722"/>
    </source>
</evidence>
<dbReference type="InterPro" id="IPR041095">
    <property type="entry name" value="EFG_II"/>
</dbReference>
<dbReference type="InterPro" id="IPR014721">
    <property type="entry name" value="Ribsml_uS5_D2-typ_fold_subgr"/>
</dbReference>
<proteinExistence type="predicted"/>
<dbReference type="Pfam" id="PF22042">
    <property type="entry name" value="EF-G_D2"/>
    <property type="match status" value="1"/>
</dbReference>
<evidence type="ECO:0000256" key="2">
    <source>
        <dbReference type="ARBA" id="ARBA00023134"/>
    </source>
</evidence>
<dbReference type="InterPro" id="IPR035649">
    <property type="entry name" value="EFG_V"/>
</dbReference>
<dbReference type="NCBIfam" id="NF009891">
    <property type="entry name" value="PRK13351.1-1"/>
    <property type="match status" value="1"/>
</dbReference>
<dbReference type="CDD" id="cd01434">
    <property type="entry name" value="EFG_mtEFG1_IV"/>
    <property type="match status" value="1"/>
</dbReference>
<dbReference type="InterPro" id="IPR053905">
    <property type="entry name" value="EF-G-like_DII"/>
</dbReference>
<dbReference type="Pfam" id="PF00679">
    <property type="entry name" value="EFG_C"/>
    <property type="match status" value="1"/>
</dbReference>